<gene>
    <name evidence="3" type="ORF">B6S08_07090</name>
</gene>
<accession>A0A233RIN4</accession>
<dbReference type="RefSeq" id="WP_094200023.1">
    <property type="nucleotide sequence ID" value="NZ_NBIM01000001.1"/>
</dbReference>
<evidence type="ECO:0000256" key="1">
    <source>
        <dbReference type="SAM" id="MobiDB-lite"/>
    </source>
</evidence>
<dbReference type="Pfam" id="PF02120">
    <property type="entry name" value="Flg_hook"/>
    <property type="match status" value="1"/>
</dbReference>
<feature type="region of interest" description="Disordered" evidence="1">
    <location>
        <begin position="138"/>
        <end position="356"/>
    </location>
</feature>
<evidence type="ECO:0000259" key="2">
    <source>
        <dbReference type="Pfam" id="PF02120"/>
    </source>
</evidence>
<feature type="compositionally biased region" description="Basic and acidic residues" evidence="1">
    <location>
        <begin position="159"/>
        <end position="174"/>
    </location>
</feature>
<organism evidence="3 4">
    <name type="scientific">Oceanimonas doudoroffii</name>
    <dbReference type="NCBI Taxonomy" id="84158"/>
    <lineage>
        <taxon>Bacteria</taxon>
        <taxon>Pseudomonadati</taxon>
        <taxon>Pseudomonadota</taxon>
        <taxon>Gammaproteobacteria</taxon>
        <taxon>Aeromonadales</taxon>
        <taxon>Aeromonadaceae</taxon>
        <taxon>Oceanimonas</taxon>
    </lineage>
</organism>
<proteinExistence type="predicted"/>
<feature type="compositionally biased region" description="Polar residues" evidence="1">
    <location>
        <begin position="177"/>
        <end position="191"/>
    </location>
</feature>
<dbReference type="InterPro" id="IPR052563">
    <property type="entry name" value="FliK"/>
</dbReference>
<comment type="caution">
    <text evidence="3">The sequence shown here is derived from an EMBL/GenBank/DDBJ whole genome shotgun (WGS) entry which is preliminary data.</text>
</comment>
<protein>
    <recommendedName>
        <fullName evidence="2">Flagellar hook-length control protein-like C-terminal domain-containing protein</fullName>
    </recommendedName>
</protein>
<feature type="compositionally biased region" description="Basic and acidic residues" evidence="1">
    <location>
        <begin position="138"/>
        <end position="149"/>
    </location>
</feature>
<keyword evidence="4" id="KW-1185">Reference proteome</keyword>
<feature type="compositionally biased region" description="Pro residues" evidence="1">
    <location>
        <begin position="209"/>
        <end position="219"/>
    </location>
</feature>
<dbReference type="CDD" id="cd17470">
    <property type="entry name" value="T3SS_Flik_C"/>
    <property type="match status" value="1"/>
</dbReference>
<feature type="compositionally biased region" description="Polar residues" evidence="1">
    <location>
        <begin position="248"/>
        <end position="257"/>
    </location>
</feature>
<dbReference type="PANTHER" id="PTHR37533:SF2">
    <property type="entry name" value="FLAGELLAR HOOK-LENGTH CONTROL PROTEIN"/>
    <property type="match status" value="1"/>
</dbReference>
<reference evidence="3 4" key="1">
    <citation type="submission" date="2017-08" db="EMBL/GenBank/DDBJ databases">
        <title>A Genome Sequence of Oceanimonas doudoroffii ATCC 27123T.</title>
        <authorList>
            <person name="Brennan M.A."/>
            <person name="Maclea K.S."/>
            <person name="Mcclelland W.D."/>
            <person name="Trachtenberg A.M."/>
        </authorList>
    </citation>
    <scope>NUCLEOTIDE SEQUENCE [LARGE SCALE GENOMIC DNA]</scope>
    <source>
        <strain evidence="3 4">ATCC 27123</strain>
    </source>
</reference>
<dbReference type="EMBL" id="NBIM01000001">
    <property type="protein sequence ID" value="OXY83249.1"/>
    <property type="molecule type" value="Genomic_DNA"/>
</dbReference>
<dbReference type="OrthoDB" id="1792985at2"/>
<dbReference type="Gene3D" id="3.30.750.140">
    <property type="match status" value="1"/>
</dbReference>
<feature type="compositionally biased region" description="Polar residues" evidence="1">
    <location>
        <begin position="198"/>
        <end position="207"/>
    </location>
</feature>
<feature type="region of interest" description="Disordered" evidence="1">
    <location>
        <begin position="14"/>
        <end position="98"/>
    </location>
</feature>
<feature type="compositionally biased region" description="Polar residues" evidence="1">
    <location>
        <begin position="63"/>
        <end position="81"/>
    </location>
</feature>
<feature type="domain" description="Flagellar hook-length control protein-like C-terminal" evidence="2">
    <location>
        <begin position="494"/>
        <end position="569"/>
    </location>
</feature>
<feature type="region of interest" description="Disordered" evidence="1">
    <location>
        <begin position="566"/>
        <end position="622"/>
    </location>
</feature>
<name>A0A233RIN4_9GAMM</name>
<dbReference type="AlphaFoldDB" id="A0A233RIN4"/>
<feature type="compositionally biased region" description="Gly residues" evidence="1">
    <location>
        <begin position="566"/>
        <end position="579"/>
    </location>
</feature>
<evidence type="ECO:0000313" key="4">
    <source>
        <dbReference type="Proteomes" id="UP000242757"/>
    </source>
</evidence>
<dbReference type="InterPro" id="IPR021136">
    <property type="entry name" value="Flagellar_hook_control-like_C"/>
</dbReference>
<sequence>MTTVIPALFGGMNSSRAALQPGEAGKPSGFSELLSKAGAETGDKGMPAVPGADSGEERVMAESTESGANKLSTVDATTNEAAESDETDSSPGDTKEGFAAGDAVSAVPAEEIPSTAAAVGGKPLPEAATAAADLPEAHAEPLLQGRREPAQPVAQAVWQDDHASADSAEPDMKPAKTGSSAANESFVTAQQAAVKASSPGQHSTQAQPEEPPSGNPPPVAAKAETAGPGDKGIPAAALHAGMTGGSERATTTISSSGKAGDQPAQVAPPVGADDAGAEALPKQPSDIRHSGAQPPAAEQAGRASPLAPEQAETARASSPVPVNTVAGEGPDMTGETEAEPAIAPRQDVASVRQERTATPDWLAQIEHGRRWQQTQQGQATEPGVKGDAEIALKSNDGDEQAAIDLSAGTIEGSEGGEELPLSERSASASLVAQGTAGDAVTRSAAGVSDPQLVTTTAATRDAAPAPERVPQPLGERMLNLHQASPEQNARQLSQQVQVMVSQDLQQADIRLNPSELGGMRIQLRFEQGELSMHIQAQHPQARELLEQAMPRLRDMLGQQGIQLGQGQVGGFAGQQGGAQNGASGQDATGPERGHNPSPFEQGPSEDQAAYGSRGANTFFNDGRIDFFA</sequence>
<evidence type="ECO:0000313" key="3">
    <source>
        <dbReference type="EMBL" id="OXY83249.1"/>
    </source>
</evidence>
<dbReference type="InterPro" id="IPR038610">
    <property type="entry name" value="FliK-like_C_sf"/>
</dbReference>
<dbReference type="Proteomes" id="UP000242757">
    <property type="component" value="Unassembled WGS sequence"/>
</dbReference>
<feature type="region of interest" description="Disordered" evidence="1">
    <location>
        <begin position="409"/>
        <end position="430"/>
    </location>
</feature>
<dbReference type="PANTHER" id="PTHR37533">
    <property type="entry name" value="FLAGELLAR HOOK-LENGTH CONTROL PROTEIN"/>
    <property type="match status" value="1"/>
</dbReference>